<comment type="caution">
    <text evidence="3">The sequence shown here is derived from an EMBL/GenBank/DDBJ whole genome shotgun (WGS) entry which is preliminary data.</text>
</comment>
<organism evidence="3 4">
    <name type="scientific">Chlorobium limicola</name>
    <dbReference type="NCBI Taxonomy" id="1092"/>
    <lineage>
        <taxon>Bacteria</taxon>
        <taxon>Pseudomonadati</taxon>
        <taxon>Chlorobiota</taxon>
        <taxon>Chlorobiia</taxon>
        <taxon>Chlorobiales</taxon>
        <taxon>Chlorobiaceae</taxon>
        <taxon>Chlorobium/Pelodictyon group</taxon>
        <taxon>Chlorobium</taxon>
    </lineage>
</organism>
<dbReference type="AlphaFoldDB" id="A0A101J536"/>
<dbReference type="InterPro" id="IPR007621">
    <property type="entry name" value="TPM_dom"/>
</dbReference>
<dbReference type="OrthoDB" id="9810918at2"/>
<evidence type="ECO:0000313" key="4">
    <source>
        <dbReference type="Proteomes" id="UP000053937"/>
    </source>
</evidence>
<evidence type="ECO:0000259" key="2">
    <source>
        <dbReference type="Pfam" id="PF04536"/>
    </source>
</evidence>
<accession>A0A101J536</accession>
<keyword evidence="1" id="KW-0812">Transmembrane</keyword>
<evidence type="ECO:0000313" key="3">
    <source>
        <dbReference type="EMBL" id="KUL20402.1"/>
    </source>
</evidence>
<reference evidence="3 4" key="1">
    <citation type="submission" date="2015-10" db="EMBL/GenBank/DDBJ databases">
        <title>Draft Genome Sequence of Chlorobium limicola strain Frasassi Growing under Artificial Lighting in the Frasassi Cave System.</title>
        <authorList>
            <person name="Mansor M."/>
            <person name="Macalady J."/>
        </authorList>
    </citation>
    <scope>NUCLEOTIDE SEQUENCE [LARGE SCALE GENOMIC DNA]</scope>
    <source>
        <strain evidence="3 4">Frasassi</strain>
    </source>
</reference>
<dbReference type="PANTHER" id="PTHR30373:SF2">
    <property type="entry name" value="UPF0603 PROTEIN YGCG"/>
    <property type="match status" value="1"/>
</dbReference>
<name>A0A101J536_CHLLI</name>
<dbReference type="PANTHER" id="PTHR30373">
    <property type="entry name" value="UPF0603 PROTEIN YGCG"/>
    <property type="match status" value="1"/>
</dbReference>
<gene>
    <name evidence="3" type="ORF">ASB62_09125</name>
</gene>
<dbReference type="RefSeq" id="WP_059139578.1">
    <property type="nucleotide sequence ID" value="NZ_LMBR01000233.1"/>
</dbReference>
<dbReference type="Gene3D" id="3.10.310.50">
    <property type="match status" value="1"/>
</dbReference>
<protein>
    <recommendedName>
        <fullName evidence="2">TPM domain-containing protein</fullName>
    </recommendedName>
</protein>
<feature type="domain" description="TPM" evidence="2">
    <location>
        <begin position="36"/>
        <end position="158"/>
    </location>
</feature>
<evidence type="ECO:0000256" key="1">
    <source>
        <dbReference type="SAM" id="Phobius"/>
    </source>
</evidence>
<proteinExistence type="predicted"/>
<dbReference type="Proteomes" id="UP000053937">
    <property type="component" value="Unassembled WGS sequence"/>
</dbReference>
<sequence length="246" mass="25671">MYSRLKRIFILGVLLLQCLPLYAAWALDVPPLRGRVNDNAAMISAQVEAGLDAKLAELEKTESTQIVILTVPSLEGDALEDFSMKVVEAWKIGQKGYDNGVLFLVSRDDRKIRIEVGYGLEGRLTDLVAGRIVDNEVVPAFKAGQIDAGFLRGVESIVLAVKGEYKAKPQKEKGGAPSFAMLLLILLFIYFFSQISRGKGGGGPLIFGGGPGGGFYGGGSFGGGSSGGGFSGGGGGFGGGGASGDW</sequence>
<keyword evidence="1" id="KW-1133">Transmembrane helix</keyword>
<keyword evidence="4" id="KW-1185">Reference proteome</keyword>
<dbReference type="Pfam" id="PF04536">
    <property type="entry name" value="TPM_phosphatase"/>
    <property type="match status" value="1"/>
</dbReference>
<dbReference type="EMBL" id="LMBR01000233">
    <property type="protein sequence ID" value="KUL20402.1"/>
    <property type="molecule type" value="Genomic_DNA"/>
</dbReference>
<feature type="transmembrane region" description="Helical" evidence="1">
    <location>
        <begin position="174"/>
        <end position="192"/>
    </location>
</feature>
<keyword evidence="1" id="KW-0472">Membrane</keyword>